<dbReference type="InterPro" id="IPR052039">
    <property type="entry name" value="Caspase-related_regulators"/>
</dbReference>
<name>A0A182YTP3_BIOGL</name>
<dbReference type="InterPro" id="IPR002138">
    <property type="entry name" value="Pept_C14_p10"/>
</dbReference>
<gene>
    <name evidence="6" type="primary">106060605</name>
</gene>
<feature type="domain" description="Caspase family p10" evidence="4">
    <location>
        <begin position="264"/>
        <end position="365"/>
    </location>
</feature>
<accession>A0A182YTP3</accession>
<organism evidence="6 7">
    <name type="scientific">Biomphalaria glabrata</name>
    <name type="common">Bloodfluke planorb</name>
    <name type="synonym">Freshwater snail</name>
    <dbReference type="NCBI Taxonomy" id="6526"/>
    <lineage>
        <taxon>Eukaryota</taxon>
        <taxon>Metazoa</taxon>
        <taxon>Spiralia</taxon>
        <taxon>Lophotrochozoa</taxon>
        <taxon>Mollusca</taxon>
        <taxon>Gastropoda</taxon>
        <taxon>Heterobranchia</taxon>
        <taxon>Euthyneura</taxon>
        <taxon>Panpulmonata</taxon>
        <taxon>Hygrophila</taxon>
        <taxon>Lymnaeoidea</taxon>
        <taxon>Planorbidae</taxon>
        <taxon>Biomphalaria</taxon>
    </lineage>
</organism>
<dbReference type="PRINTS" id="PR00376">
    <property type="entry name" value="IL1BCENZYME"/>
</dbReference>
<feature type="domain" description="Caspase family p20" evidence="5">
    <location>
        <begin position="49"/>
        <end position="178"/>
    </location>
</feature>
<dbReference type="PANTHER" id="PTHR22576:SF41">
    <property type="entry name" value="CASPASE 14, APOPTOSIS-RELATED CYSTEINE PEPTIDASE"/>
    <property type="match status" value="1"/>
</dbReference>
<comment type="similarity">
    <text evidence="1 2">Belongs to the peptidase C14A family.</text>
</comment>
<evidence type="ECO:0000256" key="3">
    <source>
        <dbReference type="SAM" id="MobiDB-lite"/>
    </source>
</evidence>
<dbReference type="PROSITE" id="PS50208">
    <property type="entry name" value="CASPASE_P20"/>
    <property type="match status" value="1"/>
</dbReference>
<dbReference type="EnsemblMetazoa" id="BGLB000037-RA">
    <property type="protein sequence ID" value="BGLB000037-PA"/>
    <property type="gene ID" value="BGLB000037"/>
</dbReference>
<evidence type="ECO:0000313" key="7">
    <source>
        <dbReference type="Proteomes" id="UP000076420"/>
    </source>
</evidence>
<dbReference type="VEuPathDB" id="VectorBase:BGLAX_040920"/>
<dbReference type="Pfam" id="PF00656">
    <property type="entry name" value="Peptidase_C14"/>
    <property type="match status" value="1"/>
</dbReference>
<dbReference type="InterPro" id="IPR001309">
    <property type="entry name" value="Pept_C14_p20"/>
</dbReference>
<evidence type="ECO:0000259" key="5">
    <source>
        <dbReference type="PROSITE" id="PS50208"/>
    </source>
</evidence>
<evidence type="ECO:0008006" key="8">
    <source>
        <dbReference type="Google" id="ProtNLM"/>
    </source>
</evidence>
<dbReference type="OrthoDB" id="6046974at2759"/>
<evidence type="ECO:0000256" key="1">
    <source>
        <dbReference type="ARBA" id="ARBA00010134"/>
    </source>
</evidence>
<dbReference type="KEGG" id="bgt:106060605"/>
<dbReference type="STRING" id="6526.A0A182YTP3"/>
<reference evidence="6" key="1">
    <citation type="journal article" date="2004" name="J. Parasitol.">
        <title>The mitochondrial genome of Biomphalaria glabrata (Gastropoda: Basommatophora), intermediate host of Schistosoma mansoni.</title>
        <authorList>
            <person name="DeJong R.J."/>
            <person name="Emery A.M."/>
            <person name="Adema C.M."/>
        </authorList>
    </citation>
    <scope>NUCLEOTIDE SEQUENCE</scope>
    <source>
        <strain evidence="6">BB02</strain>
    </source>
</reference>
<dbReference type="InterPro" id="IPR011600">
    <property type="entry name" value="Pept_C14_caspase"/>
</dbReference>
<evidence type="ECO:0000259" key="4">
    <source>
        <dbReference type="PROSITE" id="PS50207"/>
    </source>
</evidence>
<evidence type="ECO:0000256" key="2">
    <source>
        <dbReference type="RuleBase" id="RU003971"/>
    </source>
</evidence>
<dbReference type="SMART" id="SM00115">
    <property type="entry name" value="CASc"/>
    <property type="match status" value="1"/>
</dbReference>
<dbReference type="GO" id="GO:0006508">
    <property type="term" value="P:proteolysis"/>
    <property type="evidence" value="ECO:0007669"/>
    <property type="project" value="InterPro"/>
</dbReference>
<dbReference type="SUPFAM" id="SSF52129">
    <property type="entry name" value="Caspase-like"/>
    <property type="match status" value="1"/>
</dbReference>
<dbReference type="AlphaFoldDB" id="A0A182YTP3"/>
<dbReference type="Proteomes" id="UP000076420">
    <property type="component" value="Unassembled WGS sequence"/>
</dbReference>
<dbReference type="PANTHER" id="PTHR22576">
    <property type="entry name" value="MUCOSA ASSOCIATED LYMPHOID TISSUE LYMPHOMA TRANSLOCATION PROTEIN 1/PARACASPASE"/>
    <property type="match status" value="1"/>
</dbReference>
<proteinExistence type="inferred from homology"/>
<dbReference type="EnsemblMetazoa" id="BGLB000037-RF">
    <property type="protein sequence ID" value="BGLB000037-PF"/>
    <property type="gene ID" value="BGLB000037"/>
</dbReference>
<sequence>MDDSEDLPISKSSSASTSKVNTKSNHTYSTPKNRKMSISSFEYDFSNERRGIAIIIVNDQYQGSNKREGCEKDKQLLQTTFAQYGFEIRCFCDKKAADLIKELKNISKEDHSKSDCLVIAITAHGEEFRDKSVREDLIYTSDKIITTRLVLKLFSDSKCQSLIGKPRLVFIQACRGTKMDDGAQVKYRSSTTSLPQNSNDLIDCVHMRTDNSDMSDAVMEDDIQAQNTPTDTLDHNSDLLNSSTQVLNNQTQNLKLKTAEVSPFVNHAPCYKDFLVMYATPPGYYAFRRTTDGSWFIKSLCDVLNEESDSALNGRPTKNLLTVLTNVISRVAREMESKSANKHFDAKKQSPVIYSRLTKDVFLTKKN</sequence>
<dbReference type="VEuPathDB" id="VectorBase:BGLB000037"/>
<dbReference type="InterPro" id="IPR015917">
    <property type="entry name" value="Pept_C14A"/>
</dbReference>
<dbReference type="Gene3D" id="3.40.50.1460">
    <property type="match status" value="1"/>
</dbReference>
<evidence type="ECO:0000313" key="6">
    <source>
        <dbReference type="EnsemblMetazoa" id="BGLB000037-PA"/>
    </source>
</evidence>
<reference evidence="6" key="3">
    <citation type="submission" date="2020-05" db="UniProtKB">
        <authorList>
            <consortium name="EnsemblMetazoa"/>
        </authorList>
    </citation>
    <scope>IDENTIFICATION</scope>
    <source>
        <strain evidence="6">BB02</strain>
    </source>
</reference>
<dbReference type="GO" id="GO:0004197">
    <property type="term" value="F:cysteine-type endopeptidase activity"/>
    <property type="evidence" value="ECO:0007669"/>
    <property type="project" value="InterPro"/>
</dbReference>
<dbReference type="PROSITE" id="PS50207">
    <property type="entry name" value="CASPASE_P10"/>
    <property type="match status" value="1"/>
</dbReference>
<dbReference type="InterPro" id="IPR029030">
    <property type="entry name" value="Caspase-like_dom_sf"/>
</dbReference>
<reference evidence="6" key="2">
    <citation type="submission" date="2013-03" db="EMBL/GenBank/DDBJ databases">
        <title>Sequence assembly of the Biomphalaria glabrata genome version 4.3.</title>
        <authorList>
            <person name="Warren W."/>
            <person name="Wilson R.K."/>
            <person name="Hillier L.W."/>
            <person name="Minx P."/>
        </authorList>
    </citation>
    <scope>NUCLEOTIDE SEQUENCE</scope>
    <source>
        <strain evidence="6">BB02</strain>
    </source>
</reference>
<feature type="region of interest" description="Disordered" evidence="3">
    <location>
        <begin position="1"/>
        <end position="31"/>
    </location>
</feature>
<dbReference type="RefSeq" id="XP_013074003.2">
    <property type="nucleotide sequence ID" value="XM_013218549.2"/>
</dbReference>
<dbReference type="Gene3D" id="3.30.70.1470">
    <property type="entry name" value="Caspase-like"/>
    <property type="match status" value="1"/>
</dbReference>
<feature type="compositionally biased region" description="Low complexity" evidence="3">
    <location>
        <begin position="10"/>
        <end position="25"/>
    </location>
</feature>
<protein>
    <recommendedName>
        <fullName evidence="8">Caspase family p20 domain-containing protein</fullName>
    </recommendedName>
</protein>